<dbReference type="VEuPathDB" id="ToxoDB:CSUI_008440"/>
<dbReference type="GeneID" id="94431784"/>
<evidence type="ECO:0000256" key="1">
    <source>
        <dbReference type="ARBA" id="ARBA00004141"/>
    </source>
</evidence>
<comment type="caution">
    <text evidence="9">The sequence shown here is derived from an EMBL/GenBank/DDBJ whole genome shotgun (WGS) entry which is preliminary data.</text>
</comment>
<feature type="transmembrane region" description="Helical" evidence="7">
    <location>
        <begin position="397"/>
        <end position="430"/>
    </location>
</feature>
<dbReference type="Proteomes" id="UP000221165">
    <property type="component" value="Unassembled WGS sequence"/>
</dbReference>
<dbReference type="OrthoDB" id="19932at2759"/>
<comment type="subcellular location">
    <subcellularLocation>
        <location evidence="1">Membrane</location>
        <topology evidence="1">Multi-pass membrane protein</topology>
    </subcellularLocation>
</comment>
<dbReference type="InterPro" id="IPR053937">
    <property type="entry name" value="GOST_TM"/>
</dbReference>
<name>A0A2C6KML4_9APIC</name>
<feature type="transmembrane region" description="Helical" evidence="7">
    <location>
        <begin position="333"/>
        <end position="353"/>
    </location>
</feature>
<dbReference type="EMBL" id="MIGC01004726">
    <property type="protein sequence ID" value="PHJ17735.1"/>
    <property type="molecule type" value="Genomic_DNA"/>
</dbReference>
<dbReference type="GO" id="GO:0016020">
    <property type="term" value="C:membrane"/>
    <property type="evidence" value="ECO:0007669"/>
    <property type="project" value="UniProtKB-SubCell"/>
</dbReference>
<feature type="compositionally biased region" description="Low complexity" evidence="6">
    <location>
        <begin position="1"/>
        <end position="18"/>
    </location>
</feature>
<accession>A0A2C6KML4</accession>
<proteinExistence type="predicted"/>
<feature type="transmembrane region" description="Helical" evidence="7">
    <location>
        <begin position="365"/>
        <end position="385"/>
    </location>
</feature>
<evidence type="ECO:0000256" key="2">
    <source>
        <dbReference type="ARBA" id="ARBA00022692"/>
    </source>
</evidence>
<feature type="region of interest" description="Disordered" evidence="6">
    <location>
        <begin position="1"/>
        <end position="31"/>
    </location>
</feature>
<dbReference type="RefSeq" id="XP_067919450.1">
    <property type="nucleotide sequence ID" value="XM_068068573.1"/>
</dbReference>
<feature type="domain" description="GOST seven transmembrane" evidence="8">
    <location>
        <begin position="329"/>
        <end position="449"/>
    </location>
</feature>
<evidence type="ECO:0000259" key="8">
    <source>
        <dbReference type="Pfam" id="PF06814"/>
    </source>
</evidence>
<evidence type="ECO:0000256" key="4">
    <source>
        <dbReference type="ARBA" id="ARBA00022989"/>
    </source>
</evidence>
<dbReference type="GO" id="GO:0005794">
    <property type="term" value="C:Golgi apparatus"/>
    <property type="evidence" value="ECO:0007669"/>
    <property type="project" value="TreeGrafter"/>
</dbReference>
<evidence type="ECO:0000256" key="5">
    <source>
        <dbReference type="ARBA" id="ARBA00023136"/>
    </source>
</evidence>
<protein>
    <submittedName>
        <fullName evidence="9">Membrane protein</fullName>
    </submittedName>
</protein>
<sequence>MRWYSRSPPSSGAPHPASYRGTRPSARTQSATRASPCFPACAGCSEEKWCSQLPRPIEKSFLGRVLCLAVSLFSVSCLACNSQIIKYKDHAAPGPLSIVPEKGAFFLYGKNTKFYFPFLFFAPAHTSSGTPSSPTIRFKSVSLTKASSNVVSDTIKSESESSLSSNVSPAFLELALLPYGYVRTMFSSASASPFCCSARPSGVGRSHPSFSITTEFLPTNECPYPGALKRYITGDPVPLSDMSPTRSAGARLPSDVSSVALDSSANREYVYPVKLKGTPGSEGQLEMEVEDTGIYFLVTSNCGDFKGLTFDGEVSVRNVYGYLPGYEYPKMPFYFVFMVVYFIVCVVWSCLMYRQRTNLIAFHKFMLVVGILGFLESLALFVYLYDYNLRGERNKVLLVTSILVTVVKSIFSYMLVLLGAIGWSITIPVLQKRTVIKMQIVVVLYIILDTVR</sequence>
<evidence type="ECO:0000256" key="3">
    <source>
        <dbReference type="ARBA" id="ARBA00022729"/>
    </source>
</evidence>
<dbReference type="PANTHER" id="PTHR21229">
    <property type="entry name" value="LUNG SEVEN TRANSMEMBRANE RECEPTOR"/>
    <property type="match status" value="1"/>
</dbReference>
<evidence type="ECO:0000313" key="9">
    <source>
        <dbReference type="EMBL" id="PHJ17735.1"/>
    </source>
</evidence>
<reference evidence="9 10" key="1">
    <citation type="journal article" date="2017" name="Int. J. Parasitol.">
        <title>The genome of the protozoan parasite Cystoisospora suis and a reverse vaccinology approach to identify vaccine candidates.</title>
        <authorList>
            <person name="Palmieri N."/>
            <person name="Shrestha A."/>
            <person name="Ruttkowski B."/>
            <person name="Beck T."/>
            <person name="Vogl C."/>
            <person name="Tomley F."/>
            <person name="Blake D.P."/>
            <person name="Joachim A."/>
        </authorList>
    </citation>
    <scope>NUCLEOTIDE SEQUENCE [LARGE SCALE GENOMIC DNA]</scope>
    <source>
        <strain evidence="9 10">Wien I</strain>
    </source>
</reference>
<dbReference type="PANTHER" id="PTHR21229:SF1">
    <property type="entry name" value="GH17801P"/>
    <property type="match status" value="1"/>
</dbReference>
<dbReference type="AlphaFoldDB" id="A0A2C6KML4"/>
<evidence type="ECO:0000313" key="10">
    <source>
        <dbReference type="Proteomes" id="UP000221165"/>
    </source>
</evidence>
<dbReference type="InterPro" id="IPR009637">
    <property type="entry name" value="GPR107/GPR108-like"/>
</dbReference>
<keyword evidence="3" id="KW-0732">Signal</keyword>
<keyword evidence="10" id="KW-1185">Reference proteome</keyword>
<dbReference type="Pfam" id="PF06814">
    <property type="entry name" value="GOST_TM"/>
    <property type="match status" value="1"/>
</dbReference>
<keyword evidence="2 7" id="KW-0812">Transmembrane</keyword>
<organism evidence="9 10">
    <name type="scientific">Cystoisospora suis</name>
    <dbReference type="NCBI Taxonomy" id="483139"/>
    <lineage>
        <taxon>Eukaryota</taxon>
        <taxon>Sar</taxon>
        <taxon>Alveolata</taxon>
        <taxon>Apicomplexa</taxon>
        <taxon>Conoidasida</taxon>
        <taxon>Coccidia</taxon>
        <taxon>Eucoccidiorida</taxon>
        <taxon>Eimeriorina</taxon>
        <taxon>Sarcocystidae</taxon>
        <taxon>Cystoisospora</taxon>
    </lineage>
</organism>
<evidence type="ECO:0000256" key="7">
    <source>
        <dbReference type="SAM" id="Phobius"/>
    </source>
</evidence>
<gene>
    <name evidence="9" type="ORF">CSUI_008440</name>
</gene>
<keyword evidence="4 7" id="KW-1133">Transmembrane helix</keyword>
<keyword evidence="5 7" id="KW-0472">Membrane</keyword>
<evidence type="ECO:0000256" key="6">
    <source>
        <dbReference type="SAM" id="MobiDB-lite"/>
    </source>
</evidence>